<dbReference type="PROSITE" id="PS50950">
    <property type="entry name" value="ZF_THAP"/>
    <property type="match status" value="1"/>
</dbReference>
<evidence type="ECO:0000259" key="7">
    <source>
        <dbReference type="PROSITE" id="PS50950"/>
    </source>
</evidence>
<dbReference type="OrthoDB" id="8123506at2759"/>
<sequence>METSYFKSCIVPQCISTSIKTPTKLFIRVPVKKNMRKKWLKLARRTDAHCLSTTSRMYFCEDHFDLPNDMLNYTEYHIMGTVSYARMKPGCLPRKFECQEDRRKRSCTSAERPYMIKKQRMSTIAECLQESCTPSTSNELLDSCTPSTPLEQQPQTSSPGFQTIEENTPNMIYKPTADKSIQVIFTHKYRSKAIQTHVKTIDQAISPLKPSMTSSTTSPFKVTTCKKSRPSSCMLKKITRNILIPEEQSDSDISLYTPSVPSSNTSSPSVHALQVKSSSDCSDFIAEDRKIEAA</sequence>
<evidence type="ECO:0000256" key="1">
    <source>
        <dbReference type="ARBA" id="ARBA00022723"/>
    </source>
</evidence>
<dbReference type="Pfam" id="PF05485">
    <property type="entry name" value="THAP"/>
    <property type="match status" value="1"/>
</dbReference>
<feature type="region of interest" description="Disordered" evidence="6">
    <location>
        <begin position="250"/>
        <end position="280"/>
    </location>
</feature>
<keyword evidence="2 5" id="KW-0863">Zinc-finger</keyword>
<evidence type="ECO:0000256" key="5">
    <source>
        <dbReference type="PROSITE-ProRule" id="PRU00309"/>
    </source>
</evidence>
<dbReference type="AlphaFoldDB" id="A0A9R0DVR7"/>
<dbReference type="GO" id="GO:0008270">
    <property type="term" value="F:zinc ion binding"/>
    <property type="evidence" value="ECO:0007669"/>
    <property type="project" value="UniProtKB-KW"/>
</dbReference>
<evidence type="ECO:0000313" key="9">
    <source>
        <dbReference type="RefSeq" id="XP_050553960.1"/>
    </source>
</evidence>
<dbReference type="GO" id="GO:0003677">
    <property type="term" value="F:DNA binding"/>
    <property type="evidence" value="ECO:0007669"/>
    <property type="project" value="UniProtKB-UniRule"/>
</dbReference>
<evidence type="ECO:0000256" key="6">
    <source>
        <dbReference type="SAM" id="MobiDB-lite"/>
    </source>
</evidence>
<gene>
    <name evidence="9" type="primary">LOC126911327</name>
</gene>
<feature type="domain" description="THAP-type" evidence="7">
    <location>
        <begin position="1"/>
        <end position="96"/>
    </location>
</feature>
<keyword evidence="8" id="KW-1185">Reference proteome</keyword>
<dbReference type="Proteomes" id="UP000829999">
    <property type="component" value="Chromosome 13"/>
</dbReference>
<evidence type="ECO:0000256" key="3">
    <source>
        <dbReference type="ARBA" id="ARBA00022833"/>
    </source>
</evidence>
<dbReference type="RefSeq" id="XP_050553960.1">
    <property type="nucleotide sequence ID" value="XM_050698003.1"/>
</dbReference>
<evidence type="ECO:0000313" key="8">
    <source>
        <dbReference type="Proteomes" id="UP000829999"/>
    </source>
</evidence>
<reference evidence="9" key="1">
    <citation type="submission" date="2025-08" db="UniProtKB">
        <authorList>
            <consortium name="RefSeq"/>
        </authorList>
    </citation>
    <scope>IDENTIFICATION</scope>
    <source>
        <tissue evidence="9">Whole larval tissue</tissue>
    </source>
</reference>
<protein>
    <submittedName>
        <fullName evidence="9">Uncharacterized protein LOC126911327</fullName>
    </submittedName>
</protein>
<dbReference type="SUPFAM" id="SSF57716">
    <property type="entry name" value="Glucocorticoid receptor-like (DNA-binding domain)"/>
    <property type="match status" value="1"/>
</dbReference>
<evidence type="ECO:0000256" key="4">
    <source>
        <dbReference type="ARBA" id="ARBA00023125"/>
    </source>
</evidence>
<name>A0A9R0DVR7_SPOFR</name>
<keyword evidence="1" id="KW-0479">Metal-binding</keyword>
<dbReference type="SMART" id="SM00980">
    <property type="entry name" value="THAP"/>
    <property type="match status" value="1"/>
</dbReference>
<feature type="region of interest" description="Disordered" evidence="6">
    <location>
        <begin position="138"/>
        <end position="169"/>
    </location>
</feature>
<dbReference type="GeneID" id="126911327"/>
<keyword evidence="4 5" id="KW-0238">DNA-binding</keyword>
<keyword evidence="3" id="KW-0862">Zinc</keyword>
<organism evidence="8 9">
    <name type="scientific">Spodoptera frugiperda</name>
    <name type="common">Fall armyworm</name>
    <dbReference type="NCBI Taxonomy" id="7108"/>
    <lineage>
        <taxon>Eukaryota</taxon>
        <taxon>Metazoa</taxon>
        <taxon>Ecdysozoa</taxon>
        <taxon>Arthropoda</taxon>
        <taxon>Hexapoda</taxon>
        <taxon>Insecta</taxon>
        <taxon>Pterygota</taxon>
        <taxon>Neoptera</taxon>
        <taxon>Endopterygota</taxon>
        <taxon>Lepidoptera</taxon>
        <taxon>Glossata</taxon>
        <taxon>Ditrysia</taxon>
        <taxon>Noctuoidea</taxon>
        <taxon>Noctuidae</taxon>
        <taxon>Amphipyrinae</taxon>
        <taxon>Spodoptera</taxon>
    </lineage>
</organism>
<proteinExistence type="predicted"/>
<evidence type="ECO:0000256" key="2">
    <source>
        <dbReference type="ARBA" id="ARBA00022771"/>
    </source>
</evidence>
<accession>A0A9R0DVR7</accession>
<feature type="compositionally biased region" description="Low complexity" evidence="6">
    <location>
        <begin position="257"/>
        <end position="270"/>
    </location>
</feature>
<dbReference type="InterPro" id="IPR006612">
    <property type="entry name" value="THAP_Znf"/>
</dbReference>